<reference evidence="1 2" key="1">
    <citation type="submission" date="2020-11" db="EMBL/GenBank/DDBJ databases">
        <title>WGS of Herminiimonas contaminans strain Marseille-Q4544 isolated from planarians Schmidtea mediterranea.</title>
        <authorList>
            <person name="Kangale L."/>
        </authorList>
    </citation>
    <scope>NUCLEOTIDE SEQUENCE [LARGE SCALE GENOMIC DNA]</scope>
    <source>
        <strain evidence="1 2">Marseille-Q4544</strain>
    </source>
</reference>
<dbReference type="RefSeq" id="WP_195874842.1">
    <property type="nucleotide sequence ID" value="NZ_JADOEL010000003.1"/>
</dbReference>
<proteinExistence type="predicted"/>
<evidence type="ECO:0000313" key="2">
    <source>
        <dbReference type="Proteomes" id="UP000657372"/>
    </source>
</evidence>
<evidence type="ECO:0000313" key="1">
    <source>
        <dbReference type="EMBL" id="MBF8176938.1"/>
    </source>
</evidence>
<accession>A0ABS0EUS5</accession>
<dbReference type="Proteomes" id="UP000657372">
    <property type="component" value="Unassembled WGS sequence"/>
</dbReference>
<dbReference type="EMBL" id="JADOEL010000003">
    <property type="protein sequence ID" value="MBF8176938.1"/>
    <property type="molecule type" value="Genomic_DNA"/>
</dbReference>
<comment type="caution">
    <text evidence="1">The sequence shown here is derived from an EMBL/GenBank/DDBJ whole genome shotgun (WGS) entry which is preliminary data.</text>
</comment>
<evidence type="ECO:0008006" key="3">
    <source>
        <dbReference type="Google" id="ProtNLM"/>
    </source>
</evidence>
<name>A0ABS0EUS5_9BURK</name>
<keyword evidence="2" id="KW-1185">Reference proteome</keyword>
<organism evidence="1 2">
    <name type="scientific">Herminiimonas contaminans</name>
    <dbReference type="NCBI Taxonomy" id="1111140"/>
    <lineage>
        <taxon>Bacteria</taxon>
        <taxon>Pseudomonadati</taxon>
        <taxon>Pseudomonadota</taxon>
        <taxon>Betaproteobacteria</taxon>
        <taxon>Burkholderiales</taxon>
        <taxon>Oxalobacteraceae</taxon>
        <taxon>Herminiimonas</taxon>
    </lineage>
</organism>
<protein>
    <recommendedName>
        <fullName evidence="3">Ribbon-helix-helix protein CopG domain-containing protein</fullName>
    </recommendedName>
</protein>
<gene>
    <name evidence="1" type="ORF">IXC47_04490</name>
</gene>
<sequence length="69" mass="7977">MTTKKPLRKAASSTKPRAVKTKQVMVTFGVRSEKLKKEFDRLWKKTDLSEAGFARELIKEGIELRLLKK</sequence>